<sequence>SFSQFSEQAMEYLFFLFYLFHSIFAFERFPLQDGFDLEQRFPTGTIITIMYQNTLNCGKCESNIRLFFENRQDLFPDALMRDFPVRIKISNDPKFPVESDSKEKGQIDCRKRSHTYLERNPDLEGMWRIDIVKVSSNELRIFFQGYPSASIHSSQSLDSISSLLFHSEVAGDDQYIDVIYPNSQLPQMSVSNWQNGDNRVTSQVVSNDGSFPIGARFRFVAFMNSYENTNTYRSVGLRLKHQSMRTPIAVMQSWHEGHQRISLHSKDEYDDYSKNMIICFDGFGLGDFSHFDITRVGWSRVKLRVFHVRSTTVECELNLPQLGKDLDQELQVAVSNGASLLYLIKSQLSVPY</sequence>
<dbReference type="EMBL" id="BTSY01000003">
    <property type="protein sequence ID" value="GMT19432.1"/>
    <property type="molecule type" value="Genomic_DNA"/>
</dbReference>
<evidence type="ECO:0000256" key="1">
    <source>
        <dbReference type="SAM" id="Phobius"/>
    </source>
</evidence>
<keyword evidence="3" id="KW-1185">Reference proteome</keyword>
<organism evidence="2 3">
    <name type="scientific">Pristionchus fissidentatus</name>
    <dbReference type="NCBI Taxonomy" id="1538716"/>
    <lineage>
        <taxon>Eukaryota</taxon>
        <taxon>Metazoa</taxon>
        <taxon>Ecdysozoa</taxon>
        <taxon>Nematoda</taxon>
        <taxon>Chromadorea</taxon>
        <taxon>Rhabditida</taxon>
        <taxon>Rhabditina</taxon>
        <taxon>Diplogasteromorpha</taxon>
        <taxon>Diplogasteroidea</taxon>
        <taxon>Neodiplogasteridae</taxon>
        <taxon>Pristionchus</taxon>
    </lineage>
</organism>
<evidence type="ECO:0008006" key="4">
    <source>
        <dbReference type="Google" id="ProtNLM"/>
    </source>
</evidence>
<reference evidence="2" key="1">
    <citation type="submission" date="2023-10" db="EMBL/GenBank/DDBJ databases">
        <title>Genome assembly of Pristionchus species.</title>
        <authorList>
            <person name="Yoshida K."/>
            <person name="Sommer R.J."/>
        </authorList>
    </citation>
    <scope>NUCLEOTIDE SEQUENCE</scope>
    <source>
        <strain evidence="2">RS5133</strain>
    </source>
</reference>
<keyword evidence="1" id="KW-0472">Membrane</keyword>
<proteinExistence type="predicted"/>
<keyword evidence="1" id="KW-1133">Transmembrane helix</keyword>
<comment type="caution">
    <text evidence="2">The sequence shown here is derived from an EMBL/GenBank/DDBJ whole genome shotgun (WGS) entry which is preliminary data.</text>
</comment>
<feature type="transmembrane region" description="Helical" evidence="1">
    <location>
        <begin position="12"/>
        <end position="31"/>
    </location>
</feature>
<protein>
    <recommendedName>
        <fullName evidence="4">Galectin</fullName>
    </recommendedName>
</protein>
<keyword evidence="1" id="KW-0812">Transmembrane</keyword>
<dbReference type="AlphaFoldDB" id="A0AAV5VI71"/>
<feature type="non-terminal residue" evidence="2">
    <location>
        <position position="1"/>
    </location>
</feature>
<evidence type="ECO:0000313" key="3">
    <source>
        <dbReference type="Proteomes" id="UP001432322"/>
    </source>
</evidence>
<accession>A0AAV5VI71</accession>
<dbReference type="Proteomes" id="UP001432322">
    <property type="component" value="Unassembled WGS sequence"/>
</dbReference>
<evidence type="ECO:0000313" key="2">
    <source>
        <dbReference type="EMBL" id="GMT19432.1"/>
    </source>
</evidence>
<name>A0AAV5VI71_9BILA</name>
<gene>
    <name evidence="2" type="ORF">PFISCL1PPCAC_10729</name>
</gene>